<evidence type="ECO:0000313" key="2">
    <source>
        <dbReference type="EMBL" id="KAL3730129.1"/>
    </source>
</evidence>
<feature type="transmembrane region" description="Helical" evidence="1">
    <location>
        <begin position="76"/>
        <end position="98"/>
    </location>
</feature>
<protein>
    <submittedName>
        <fullName evidence="2">Uncharacterized protein</fullName>
    </submittedName>
</protein>
<organism evidence="2 3">
    <name type="scientific">Eucalyptus globulus</name>
    <name type="common">Tasmanian blue gum</name>
    <dbReference type="NCBI Taxonomy" id="34317"/>
    <lineage>
        <taxon>Eukaryota</taxon>
        <taxon>Viridiplantae</taxon>
        <taxon>Streptophyta</taxon>
        <taxon>Embryophyta</taxon>
        <taxon>Tracheophyta</taxon>
        <taxon>Spermatophyta</taxon>
        <taxon>Magnoliopsida</taxon>
        <taxon>eudicotyledons</taxon>
        <taxon>Gunneridae</taxon>
        <taxon>Pentapetalae</taxon>
        <taxon>rosids</taxon>
        <taxon>malvids</taxon>
        <taxon>Myrtales</taxon>
        <taxon>Myrtaceae</taxon>
        <taxon>Myrtoideae</taxon>
        <taxon>Eucalypteae</taxon>
        <taxon>Eucalyptus</taxon>
    </lineage>
</organism>
<reference evidence="2 3" key="1">
    <citation type="submission" date="2024-11" db="EMBL/GenBank/DDBJ databases">
        <title>Chromosome-level genome assembly of Eucalyptus globulus Labill. provides insights into its genome evolution.</title>
        <authorList>
            <person name="Li X."/>
        </authorList>
    </citation>
    <scope>NUCLEOTIDE SEQUENCE [LARGE SCALE GENOMIC DNA]</scope>
    <source>
        <strain evidence="2">CL2024</strain>
        <tissue evidence="2">Fresh tender leaves</tissue>
    </source>
</reference>
<feature type="transmembrane region" description="Helical" evidence="1">
    <location>
        <begin position="44"/>
        <end position="64"/>
    </location>
</feature>
<keyword evidence="1" id="KW-0472">Membrane</keyword>
<dbReference type="PANTHER" id="PTHR34115:SF5">
    <property type="entry name" value="PROTEIN, PUTATIVE-RELATED"/>
    <property type="match status" value="1"/>
</dbReference>
<dbReference type="PANTHER" id="PTHR34115">
    <property type="entry name" value="PROTEIN, PUTATIVE-RELATED"/>
    <property type="match status" value="1"/>
</dbReference>
<name>A0ABD3JQI7_EUCGL</name>
<sequence>MPNFLPNQRDNIDAIVTFIVPVLVNFVVLKYQGTRDSPFDTHPFTIFLIIFTLLLYCFLSLPLIPRLTVFSTARGARIFFFLKVFSFLSVAFLTLLLFRGLSFFLLYLPLLIMLFLAYLWGLFQELKQKMFVVAGQMFGRRGALLPY</sequence>
<feature type="transmembrane region" description="Helical" evidence="1">
    <location>
        <begin position="104"/>
        <end position="123"/>
    </location>
</feature>
<keyword evidence="1" id="KW-1133">Transmembrane helix</keyword>
<comment type="caution">
    <text evidence="2">The sequence shown here is derived from an EMBL/GenBank/DDBJ whole genome shotgun (WGS) entry which is preliminary data.</text>
</comment>
<evidence type="ECO:0000313" key="3">
    <source>
        <dbReference type="Proteomes" id="UP001634007"/>
    </source>
</evidence>
<dbReference type="InterPro" id="IPR053258">
    <property type="entry name" value="Ca-permeable_cation_channel"/>
</dbReference>
<gene>
    <name evidence="2" type="ORF">ACJRO7_027173</name>
</gene>
<dbReference type="EMBL" id="JBJKBG010000007">
    <property type="protein sequence ID" value="KAL3730129.1"/>
    <property type="molecule type" value="Genomic_DNA"/>
</dbReference>
<feature type="transmembrane region" description="Helical" evidence="1">
    <location>
        <begin position="12"/>
        <end position="32"/>
    </location>
</feature>
<dbReference type="Proteomes" id="UP001634007">
    <property type="component" value="Unassembled WGS sequence"/>
</dbReference>
<dbReference type="AlphaFoldDB" id="A0ABD3JQI7"/>
<keyword evidence="1" id="KW-0812">Transmembrane</keyword>
<proteinExistence type="predicted"/>
<keyword evidence="3" id="KW-1185">Reference proteome</keyword>
<accession>A0ABD3JQI7</accession>
<evidence type="ECO:0000256" key="1">
    <source>
        <dbReference type="SAM" id="Phobius"/>
    </source>
</evidence>